<accession>A0A1I5AFP3</accession>
<dbReference type="SUPFAM" id="SSF48498">
    <property type="entry name" value="Tetracyclin repressor-like, C-terminal domain"/>
    <property type="match status" value="1"/>
</dbReference>
<dbReference type="PANTHER" id="PTHR47506">
    <property type="entry name" value="TRANSCRIPTIONAL REGULATORY PROTEIN"/>
    <property type="match status" value="1"/>
</dbReference>
<dbReference type="InterPro" id="IPR036271">
    <property type="entry name" value="Tet_transcr_reg_TetR-rel_C_sf"/>
</dbReference>
<keyword evidence="3" id="KW-0804">Transcription</keyword>
<sequence>MTHVTKHQLLAQGIELLLRCGYNDLGISALLEATNTPKGSFYHHFRSKQDYALQVIDLYMQDVHAGLEECLGESTRPPLERIRDFFEASEEKYRTQGYMGCLLGGLGQELSGINEAFRHKVEECLEQIAGRLAVCLDEAKQSGDLPKDANPRKLAELLVNCWEGAALRTRLRRDPRPLREMLDFYFLAAAGSHA</sequence>
<dbReference type="SUPFAM" id="SSF46689">
    <property type="entry name" value="Homeodomain-like"/>
    <property type="match status" value="1"/>
</dbReference>
<gene>
    <name evidence="6" type="ORF">SAMN05216289_1378</name>
</gene>
<dbReference type="OrthoDB" id="4541465at2"/>
<evidence type="ECO:0000256" key="2">
    <source>
        <dbReference type="ARBA" id="ARBA00023125"/>
    </source>
</evidence>
<proteinExistence type="predicted"/>
<evidence type="ECO:0000256" key="3">
    <source>
        <dbReference type="ARBA" id="ARBA00023163"/>
    </source>
</evidence>
<reference evidence="6 7" key="1">
    <citation type="submission" date="2016-10" db="EMBL/GenBank/DDBJ databases">
        <authorList>
            <person name="de Groot N.N."/>
        </authorList>
    </citation>
    <scope>NUCLEOTIDE SEQUENCE [LARGE SCALE GENOMIC DNA]</scope>
    <source>
        <strain evidence="6 7">CGMCC 1.7659</strain>
    </source>
</reference>
<dbReference type="GO" id="GO:0003677">
    <property type="term" value="F:DNA binding"/>
    <property type="evidence" value="ECO:0007669"/>
    <property type="project" value="UniProtKB-UniRule"/>
</dbReference>
<protein>
    <submittedName>
        <fullName evidence="6">Transcriptional regulator, TetR family</fullName>
    </submittedName>
</protein>
<feature type="domain" description="HTH tetR-type" evidence="5">
    <location>
        <begin position="3"/>
        <end position="63"/>
    </location>
</feature>
<evidence type="ECO:0000313" key="6">
    <source>
        <dbReference type="EMBL" id="SFN61215.1"/>
    </source>
</evidence>
<evidence type="ECO:0000259" key="5">
    <source>
        <dbReference type="PROSITE" id="PS50977"/>
    </source>
</evidence>
<dbReference type="InterPro" id="IPR001647">
    <property type="entry name" value="HTH_TetR"/>
</dbReference>
<dbReference type="Pfam" id="PF00440">
    <property type="entry name" value="TetR_N"/>
    <property type="match status" value="1"/>
</dbReference>
<dbReference type="InterPro" id="IPR011075">
    <property type="entry name" value="TetR_C"/>
</dbReference>
<dbReference type="AlphaFoldDB" id="A0A1I5AFP3"/>
<keyword evidence="2 4" id="KW-0238">DNA-binding</keyword>
<evidence type="ECO:0000313" key="7">
    <source>
        <dbReference type="Proteomes" id="UP000198575"/>
    </source>
</evidence>
<dbReference type="PROSITE" id="PS50977">
    <property type="entry name" value="HTH_TETR_2"/>
    <property type="match status" value="1"/>
</dbReference>
<dbReference type="InterPro" id="IPR009057">
    <property type="entry name" value="Homeodomain-like_sf"/>
</dbReference>
<dbReference type="EMBL" id="FOVF01000037">
    <property type="protein sequence ID" value="SFN61215.1"/>
    <property type="molecule type" value="Genomic_DNA"/>
</dbReference>
<evidence type="ECO:0000256" key="4">
    <source>
        <dbReference type="PROSITE-ProRule" id="PRU00335"/>
    </source>
</evidence>
<name>A0A1I5AFP3_9GAMM</name>
<feature type="DNA-binding region" description="H-T-H motif" evidence="4">
    <location>
        <begin position="26"/>
        <end position="45"/>
    </location>
</feature>
<dbReference type="Pfam" id="PF16925">
    <property type="entry name" value="TetR_C_13"/>
    <property type="match status" value="1"/>
</dbReference>
<evidence type="ECO:0000256" key="1">
    <source>
        <dbReference type="ARBA" id="ARBA00023015"/>
    </source>
</evidence>
<dbReference type="PANTHER" id="PTHR47506:SF6">
    <property type="entry name" value="HTH-TYPE TRANSCRIPTIONAL REPRESSOR NEMR"/>
    <property type="match status" value="1"/>
</dbReference>
<dbReference type="STRING" id="578942.SAMN05216289_1378"/>
<dbReference type="Proteomes" id="UP000198575">
    <property type="component" value="Unassembled WGS sequence"/>
</dbReference>
<dbReference type="RefSeq" id="WP_092410393.1">
    <property type="nucleotide sequence ID" value="NZ_FOVF01000037.1"/>
</dbReference>
<organism evidence="6 7">
    <name type="scientific">Dokdonella immobilis</name>
    <dbReference type="NCBI Taxonomy" id="578942"/>
    <lineage>
        <taxon>Bacteria</taxon>
        <taxon>Pseudomonadati</taxon>
        <taxon>Pseudomonadota</taxon>
        <taxon>Gammaproteobacteria</taxon>
        <taxon>Lysobacterales</taxon>
        <taxon>Rhodanobacteraceae</taxon>
        <taxon>Dokdonella</taxon>
    </lineage>
</organism>
<dbReference type="Gene3D" id="1.10.357.10">
    <property type="entry name" value="Tetracycline Repressor, domain 2"/>
    <property type="match status" value="1"/>
</dbReference>
<keyword evidence="1" id="KW-0805">Transcription regulation</keyword>
<keyword evidence="7" id="KW-1185">Reference proteome</keyword>